<protein>
    <submittedName>
        <fullName evidence="1">Uncharacterized protein</fullName>
    </submittedName>
</protein>
<reference evidence="1" key="1">
    <citation type="journal article" date="2015" name="Nature">
        <title>Complex archaea that bridge the gap between prokaryotes and eukaryotes.</title>
        <authorList>
            <person name="Spang A."/>
            <person name="Saw J.H."/>
            <person name="Jorgensen S.L."/>
            <person name="Zaremba-Niedzwiedzka K."/>
            <person name="Martijn J."/>
            <person name="Lind A.E."/>
            <person name="van Eijk R."/>
            <person name="Schleper C."/>
            <person name="Guy L."/>
            <person name="Ettema T.J."/>
        </authorList>
    </citation>
    <scope>NUCLEOTIDE SEQUENCE</scope>
</reference>
<dbReference type="EMBL" id="LAZR01023744">
    <property type="protein sequence ID" value="KKL77454.1"/>
    <property type="molecule type" value="Genomic_DNA"/>
</dbReference>
<accession>A0A0F9ETW1</accession>
<name>A0A0F9ETW1_9ZZZZ</name>
<comment type="caution">
    <text evidence="1">The sequence shown here is derived from an EMBL/GenBank/DDBJ whole genome shotgun (WGS) entry which is preliminary data.</text>
</comment>
<proteinExistence type="predicted"/>
<gene>
    <name evidence="1" type="ORF">LCGC14_2034760</name>
</gene>
<organism evidence="1">
    <name type="scientific">marine sediment metagenome</name>
    <dbReference type="NCBI Taxonomy" id="412755"/>
    <lineage>
        <taxon>unclassified sequences</taxon>
        <taxon>metagenomes</taxon>
        <taxon>ecological metagenomes</taxon>
    </lineage>
</organism>
<sequence>MNNPEERVKDLIAIMKNQQHILKTAVDLDEKLMRAGMAVVILDGTLCAGCGEFLEFVETEVGHPVYCPACIEEDKGLEEDVVDLQSCVDDNLAVVVGNNIVFDLVAILQSNNACLQDVIRENGRIIKMITDLSED</sequence>
<evidence type="ECO:0000313" key="1">
    <source>
        <dbReference type="EMBL" id="KKL77454.1"/>
    </source>
</evidence>
<dbReference type="AlphaFoldDB" id="A0A0F9ETW1"/>